<organism evidence="2 3">
    <name type="scientific">Scleropages formosus</name>
    <name type="common">Asian bonytongue</name>
    <name type="synonym">Osteoglossum formosum</name>
    <dbReference type="NCBI Taxonomy" id="113540"/>
    <lineage>
        <taxon>Eukaryota</taxon>
        <taxon>Metazoa</taxon>
        <taxon>Chordata</taxon>
        <taxon>Craniata</taxon>
        <taxon>Vertebrata</taxon>
        <taxon>Euteleostomi</taxon>
        <taxon>Actinopterygii</taxon>
        <taxon>Neopterygii</taxon>
        <taxon>Teleostei</taxon>
        <taxon>Osteoglossocephala</taxon>
        <taxon>Osteoglossomorpha</taxon>
        <taxon>Osteoglossiformes</taxon>
        <taxon>Osteoglossidae</taxon>
        <taxon>Scleropages</taxon>
    </lineage>
</organism>
<reference evidence="2 3" key="1">
    <citation type="submission" date="2019-04" db="EMBL/GenBank/DDBJ databases">
        <authorList>
            <consortium name="Wellcome Sanger Institute Data Sharing"/>
        </authorList>
    </citation>
    <scope>NUCLEOTIDE SEQUENCE [LARGE SCALE GENOMIC DNA]</scope>
</reference>
<protein>
    <submittedName>
        <fullName evidence="2">Uncharacterized protein</fullName>
    </submittedName>
</protein>
<dbReference type="Ensembl" id="ENSSFOT00015042913.1">
    <property type="protein sequence ID" value="ENSSFOP00015044402.1"/>
    <property type="gene ID" value="ENSSFOG00015025443.1"/>
</dbReference>
<name>A0A8C9SZE7_SCLFO</name>
<dbReference type="AlphaFoldDB" id="A0A8C9SZE7"/>
<reference evidence="2" key="3">
    <citation type="submission" date="2025-09" db="UniProtKB">
        <authorList>
            <consortium name="Ensembl"/>
        </authorList>
    </citation>
    <scope>IDENTIFICATION</scope>
</reference>
<keyword evidence="3" id="KW-1185">Reference proteome</keyword>
<dbReference type="Proteomes" id="UP000694397">
    <property type="component" value="Chromosome 18"/>
</dbReference>
<evidence type="ECO:0000256" key="1">
    <source>
        <dbReference type="SAM" id="MobiDB-lite"/>
    </source>
</evidence>
<evidence type="ECO:0000313" key="3">
    <source>
        <dbReference type="Proteomes" id="UP000694397"/>
    </source>
</evidence>
<accession>A0A8C9SZE7</accession>
<evidence type="ECO:0000313" key="2">
    <source>
        <dbReference type="Ensembl" id="ENSSFOP00015044402.1"/>
    </source>
</evidence>
<reference evidence="2" key="2">
    <citation type="submission" date="2025-08" db="UniProtKB">
        <authorList>
            <consortium name="Ensembl"/>
        </authorList>
    </citation>
    <scope>IDENTIFICATION</scope>
</reference>
<feature type="region of interest" description="Disordered" evidence="1">
    <location>
        <begin position="15"/>
        <end position="51"/>
    </location>
</feature>
<sequence length="103" mass="10431">MSGLLRKVQNCLGVASPVRSPEPPAGSTAATGKSTLRRPGKGSLDPAPPVREPAGSVVLLITAVIGQKVVSQLGLLPASSNLKVFGPNPPPAVVPLIKVLILN</sequence>
<proteinExistence type="predicted"/>